<evidence type="ECO:0000256" key="8">
    <source>
        <dbReference type="NCBIfam" id="TIGR00234"/>
    </source>
</evidence>
<comment type="caution">
    <text evidence="11">The sequence shown here is derived from an EMBL/GenBank/DDBJ whole genome shotgun (WGS) entry which is preliminary data.</text>
</comment>
<accession>A0A955HZ72</accession>
<dbReference type="NCBIfam" id="TIGR00234">
    <property type="entry name" value="tyrS"/>
    <property type="match status" value="1"/>
</dbReference>
<dbReference type="SMART" id="SM00873">
    <property type="entry name" value="B3_4"/>
    <property type="match status" value="1"/>
</dbReference>
<keyword evidence="9" id="KW-0694">RNA-binding</keyword>
<dbReference type="GO" id="GO:0004826">
    <property type="term" value="F:phenylalanine-tRNA ligase activity"/>
    <property type="evidence" value="ECO:0007669"/>
    <property type="project" value="InterPro"/>
</dbReference>
<dbReference type="EC" id="6.1.1.1" evidence="1 8"/>
<gene>
    <name evidence="11" type="ORF">KC622_00870</name>
</gene>
<keyword evidence="2 11" id="KW-0436">Ligase</keyword>
<dbReference type="AlphaFoldDB" id="A0A955HZ72"/>
<evidence type="ECO:0000256" key="4">
    <source>
        <dbReference type="ARBA" id="ARBA00022840"/>
    </source>
</evidence>
<dbReference type="SUPFAM" id="SSF52374">
    <property type="entry name" value="Nucleotidylyl transferase"/>
    <property type="match status" value="1"/>
</dbReference>
<dbReference type="GO" id="GO:0004831">
    <property type="term" value="F:tyrosine-tRNA ligase activity"/>
    <property type="evidence" value="ECO:0007669"/>
    <property type="project" value="UniProtKB-UniRule"/>
</dbReference>
<evidence type="ECO:0000313" key="11">
    <source>
        <dbReference type="EMBL" id="MCA9374862.1"/>
    </source>
</evidence>
<reference evidence="11" key="2">
    <citation type="journal article" date="2021" name="Microbiome">
        <title>Successional dynamics and alternative stable states in a saline activated sludge microbial community over 9 years.</title>
        <authorList>
            <person name="Wang Y."/>
            <person name="Ye J."/>
            <person name="Ju F."/>
            <person name="Liu L."/>
            <person name="Boyd J.A."/>
            <person name="Deng Y."/>
            <person name="Parks D.H."/>
            <person name="Jiang X."/>
            <person name="Yin X."/>
            <person name="Woodcroft B.J."/>
            <person name="Tyson G.W."/>
            <person name="Hugenholtz P."/>
            <person name="Polz M.F."/>
            <person name="Zhang T."/>
        </authorList>
    </citation>
    <scope>NUCLEOTIDE SEQUENCE</scope>
    <source>
        <strain evidence="11">HKST-UBA16</strain>
    </source>
</reference>
<dbReference type="GO" id="GO:0003723">
    <property type="term" value="F:RNA binding"/>
    <property type="evidence" value="ECO:0007669"/>
    <property type="project" value="UniProtKB-KW"/>
</dbReference>
<dbReference type="InterPro" id="IPR001412">
    <property type="entry name" value="aa-tRNA-synth_I_CS"/>
</dbReference>
<dbReference type="PROSITE" id="PS50889">
    <property type="entry name" value="S4"/>
    <property type="match status" value="1"/>
</dbReference>
<dbReference type="Proteomes" id="UP000748332">
    <property type="component" value="Unassembled WGS sequence"/>
</dbReference>
<dbReference type="CDD" id="cd00805">
    <property type="entry name" value="TyrRS_core"/>
    <property type="match status" value="1"/>
</dbReference>
<dbReference type="InterPro" id="IPR024088">
    <property type="entry name" value="Tyr-tRNA-ligase_bac-type"/>
</dbReference>
<evidence type="ECO:0000313" key="12">
    <source>
        <dbReference type="Proteomes" id="UP000748332"/>
    </source>
</evidence>
<dbReference type="PRINTS" id="PR01040">
    <property type="entry name" value="TRNASYNTHTYR"/>
</dbReference>
<reference evidence="11" key="1">
    <citation type="submission" date="2020-04" db="EMBL/GenBank/DDBJ databases">
        <authorList>
            <person name="Zhang T."/>
        </authorList>
    </citation>
    <scope>NUCLEOTIDE SEQUENCE</scope>
    <source>
        <strain evidence="11">HKST-UBA16</strain>
    </source>
</reference>
<dbReference type="PROSITE" id="PS00178">
    <property type="entry name" value="AA_TRNA_LIGASE_I"/>
    <property type="match status" value="1"/>
</dbReference>
<evidence type="ECO:0000256" key="1">
    <source>
        <dbReference type="ARBA" id="ARBA00013160"/>
    </source>
</evidence>
<protein>
    <recommendedName>
        <fullName evidence="1 8">Tyrosine--tRNA ligase</fullName>
        <ecNumber evidence="1 8">6.1.1.1</ecNumber>
    </recommendedName>
</protein>
<dbReference type="InterPro" id="IPR036986">
    <property type="entry name" value="S4_RNA-bd_sf"/>
</dbReference>
<dbReference type="SUPFAM" id="SSF55174">
    <property type="entry name" value="Alpha-L RNA-binding motif"/>
    <property type="match status" value="1"/>
</dbReference>
<dbReference type="SUPFAM" id="SSF56037">
    <property type="entry name" value="PheT/TilS domain"/>
    <property type="match status" value="1"/>
</dbReference>
<dbReference type="InterPro" id="IPR002307">
    <property type="entry name" value="Tyr-tRNA-ligase"/>
</dbReference>
<dbReference type="CDD" id="cd00165">
    <property type="entry name" value="S4"/>
    <property type="match status" value="1"/>
</dbReference>
<dbReference type="PANTHER" id="PTHR11766">
    <property type="entry name" value="TYROSYL-TRNA SYNTHETASE"/>
    <property type="match status" value="1"/>
</dbReference>
<keyword evidence="6" id="KW-0030">Aminoacyl-tRNA synthetase</keyword>
<sequence>MQVEIQNKLFDTFPKLKEGVLFVKNLNNNANSDHSYQYLCSQMDRVRVKHLKKSIEDISELTPWMKVFENLGFSKTNSLPSHVSLLNRVIEPVDLPNINPIVNIINAVQIEHLVPIGAHDFDKISGDITVGMNEKGLKFVSRQTEEPQEVSVDEIVHADQESVLTRKWCWRQGIKDLTSNETKNILIFINGLSKSEEEIKDIAEEIVAAIEEFSGEVETSFGIISKDNPLLHTDEMISLKSSQQIQIITKEIKRDKKIIDRILNKAVEEILPTKEALADLLQSGRRLKIYQGFDPTAATLHIGHIVMMRKLEDFRKLGHEVHMLIGDFTARIGDPTDKASARKTLTPKQINENLKLYKEQANSILDVDNKDNPVKIVFNNDWLGKLSFSEVVDIASEFTVQQMLKRDMFRRRVDEDRPIFLHEFMYPLMQGWDSVQLEVDIELGGNDQLFNMLAGRHLVKARLNKEKFVIAGKLLTTAEGAKMGKSEGNMISLIDSANDIYGKVMAFPDQLILEGFELLTNTDLDVIDQMQSRLDQGINPMDLKKELALTLTRDLKGEQEAESAQKFFEEVFQNQSFDTEIEELEVDRPSINIIKLLTEKSDLIPSSSQAKRLIEQGAVTLDSEKLDDWKADLHLKTSQILKVGKKVRRIVVK</sequence>
<name>A0A955HZ72_9BACT</name>
<evidence type="ECO:0000259" key="10">
    <source>
        <dbReference type="SMART" id="SM00873"/>
    </source>
</evidence>
<dbReference type="InterPro" id="IPR020825">
    <property type="entry name" value="Phe-tRNA_synthase-like_B3/B4"/>
</dbReference>
<dbReference type="EMBL" id="JAGQLM010000034">
    <property type="protein sequence ID" value="MCA9374862.1"/>
    <property type="molecule type" value="Genomic_DNA"/>
</dbReference>
<dbReference type="InterPro" id="IPR014729">
    <property type="entry name" value="Rossmann-like_a/b/a_fold"/>
</dbReference>
<keyword evidence="3" id="KW-0547">Nucleotide-binding</keyword>
<keyword evidence="4" id="KW-0067">ATP-binding</keyword>
<dbReference type="GO" id="GO:0005829">
    <property type="term" value="C:cytosol"/>
    <property type="evidence" value="ECO:0007669"/>
    <property type="project" value="TreeGrafter"/>
</dbReference>
<dbReference type="GO" id="GO:0006437">
    <property type="term" value="P:tyrosyl-tRNA aminoacylation"/>
    <property type="evidence" value="ECO:0007669"/>
    <property type="project" value="UniProtKB-UniRule"/>
</dbReference>
<keyword evidence="5" id="KW-0648">Protein biosynthesis</keyword>
<dbReference type="Gene3D" id="3.50.40.10">
    <property type="entry name" value="Phenylalanyl-trna Synthetase, Chain B, domain 3"/>
    <property type="match status" value="1"/>
</dbReference>
<organism evidence="11 12">
    <name type="scientific">Candidatus Dojkabacteria bacterium</name>
    <dbReference type="NCBI Taxonomy" id="2099670"/>
    <lineage>
        <taxon>Bacteria</taxon>
        <taxon>Candidatus Dojkabacteria</taxon>
    </lineage>
</organism>
<evidence type="ECO:0000256" key="2">
    <source>
        <dbReference type="ARBA" id="ARBA00022598"/>
    </source>
</evidence>
<dbReference type="Gene3D" id="3.40.50.620">
    <property type="entry name" value="HUPs"/>
    <property type="match status" value="1"/>
</dbReference>
<dbReference type="Gene3D" id="3.10.290.10">
    <property type="entry name" value="RNA-binding S4 domain"/>
    <property type="match status" value="1"/>
</dbReference>
<dbReference type="PANTHER" id="PTHR11766:SF1">
    <property type="entry name" value="TYROSINE--TRNA LIGASE"/>
    <property type="match status" value="1"/>
</dbReference>
<dbReference type="Pfam" id="PF00579">
    <property type="entry name" value="tRNA-synt_1b"/>
    <property type="match status" value="1"/>
</dbReference>
<dbReference type="InterPro" id="IPR005146">
    <property type="entry name" value="B3/B4_tRNA-bd"/>
</dbReference>
<evidence type="ECO:0000256" key="7">
    <source>
        <dbReference type="ARBA" id="ARBA00048248"/>
    </source>
</evidence>
<feature type="domain" description="B3/B4 tRNA-binding" evidence="10">
    <location>
        <begin position="62"/>
        <end position="215"/>
    </location>
</feature>
<evidence type="ECO:0000256" key="3">
    <source>
        <dbReference type="ARBA" id="ARBA00022741"/>
    </source>
</evidence>
<evidence type="ECO:0000256" key="5">
    <source>
        <dbReference type="ARBA" id="ARBA00022917"/>
    </source>
</evidence>
<evidence type="ECO:0000256" key="6">
    <source>
        <dbReference type="ARBA" id="ARBA00023146"/>
    </source>
</evidence>
<proteinExistence type="predicted"/>
<dbReference type="GO" id="GO:0005524">
    <property type="term" value="F:ATP binding"/>
    <property type="evidence" value="ECO:0007669"/>
    <property type="project" value="UniProtKB-KW"/>
</dbReference>
<comment type="catalytic activity">
    <reaction evidence="7">
        <text>tRNA(Tyr) + L-tyrosine + ATP = L-tyrosyl-tRNA(Tyr) + AMP + diphosphate + H(+)</text>
        <dbReference type="Rhea" id="RHEA:10220"/>
        <dbReference type="Rhea" id="RHEA-COMP:9706"/>
        <dbReference type="Rhea" id="RHEA-COMP:9707"/>
        <dbReference type="ChEBI" id="CHEBI:15378"/>
        <dbReference type="ChEBI" id="CHEBI:30616"/>
        <dbReference type="ChEBI" id="CHEBI:33019"/>
        <dbReference type="ChEBI" id="CHEBI:58315"/>
        <dbReference type="ChEBI" id="CHEBI:78442"/>
        <dbReference type="ChEBI" id="CHEBI:78536"/>
        <dbReference type="ChEBI" id="CHEBI:456215"/>
        <dbReference type="EC" id="6.1.1.1"/>
    </reaction>
</comment>
<dbReference type="InterPro" id="IPR002305">
    <property type="entry name" value="aa-tRNA-synth_Ic"/>
</dbReference>
<evidence type="ECO:0000256" key="9">
    <source>
        <dbReference type="PROSITE-ProRule" id="PRU00182"/>
    </source>
</evidence>
<dbReference type="Pfam" id="PF03483">
    <property type="entry name" value="B3_4"/>
    <property type="match status" value="1"/>
</dbReference>
<dbReference type="Gene3D" id="1.10.240.10">
    <property type="entry name" value="Tyrosyl-Transfer RNA Synthetase"/>
    <property type="match status" value="1"/>
</dbReference>